<sequence length="93" mass="10918">MQCKGLLKNEYTKFQETHDKFCKDKAAHMQNFKGKKEKTTLPELEKTFSEKIANAEESPKKMKQDDKLIHIHRKTIGSFLGDNADDRFRQDDD</sequence>
<keyword evidence="2" id="KW-1185">Reference proteome</keyword>
<comment type="caution">
    <text evidence="1">The sequence shown here is derived from an EMBL/GenBank/DDBJ whole genome shotgun (WGS) entry which is preliminary data.</text>
</comment>
<dbReference type="EMBL" id="CM029037">
    <property type="protein sequence ID" value="KAG2656471.1"/>
    <property type="molecule type" value="Genomic_DNA"/>
</dbReference>
<dbReference type="PANTHER" id="PTHR35295:SF1">
    <property type="entry name" value="DNA LIGASE-LIKE PROTEIN"/>
    <property type="match status" value="1"/>
</dbReference>
<protein>
    <submittedName>
        <fullName evidence="1">Uncharacterized protein</fullName>
    </submittedName>
</protein>
<dbReference type="PANTHER" id="PTHR35295">
    <property type="entry name" value="DNA LIGASE-LIKE PROTEIN"/>
    <property type="match status" value="1"/>
</dbReference>
<reference evidence="1" key="1">
    <citation type="submission" date="2020-05" db="EMBL/GenBank/DDBJ databases">
        <title>WGS assembly of Panicum virgatum.</title>
        <authorList>
            <person name="Lovell J.T."/>
            <person name="Jenkins J."/>
            <person name="Shu S."/>
            <person name="Juenger T.E."/>
            <person name="Schmutz J."/>
        </authorList>
    </citation>
    <scope>NUCLEOTIDE SEQUENCE</scope>
    <source>
        <strain evidence="1">AP13</strain>
    </source>
</reference>
<evidence type="ECO:0000313" key="1">
    <source>
        <dbReference type="EMBL" id="KAG2656471.1"/>
    </source>
</evidence>
<name>A0A8T0X3Y0_PANVG</name>
<dbReference type="Proteomes" id="UP000823388">
    <property type="component" value="Chromosome 1K"/>
</dbReference>
<proteinExistence type="predicted"/>
<evidence type="ECO:0000313" key="2">
    <source>
        <dbReference type="Proteomes" id="UP000823388"/>
    </source>
</evidence>
<organism evidence="1 2">
    <name type="scientific">Panicum virgatum</name>
    <name type="common">Blackwell switchgrass</name>
    <dbReference type="NCBI Taxonomy" id="38727"/>
    <lineage>
        <taxon>Eukaryota</taxon>
        <taxon>Viridiplantae</taxon>
        <taxon>Streptophyta</taxon>
        <taxon>Embryophyta</taxon>
        <taxon>Tracheophyta</taxon>
        <taxon>Spermatophyta</taxon>
        <taxon>Magnoliopsida</taxon>
        <taxon>Liliopsida</taxon>
        <taxon>Poales</taxon>
        <taxon>Poaceae</taxon>
        <taxon>PACMAD clade</taxon>
        <taxon>Panicoideae</taxon>
        <taxon>Panicodae</taxon>
        <taxon>Paniceae</taxon>
        <taxon>Panicinae</taxon>
        <taxon>Panicum</taxon>
        <taxon>Panicum sect. Hiantes</taxon>
    </lineage>
</organism>
<gene>
    <name evidence="1" type="ORF">PVAP13_1KG086200</name>
</gene>
<accession>A0A8T0X3Y0</accession>
<dbReference type="AlphaFoldDB" id="A0A8T0X3Y0"/>